<dbReference type="GO" id="GO:0033314">
    <property type="term" value="P:mitotic DNA replication checkpoint signaling"/>
    <property type="evidence" value="ECO:0007669"/>
    <property type="project" value="TreeGrafter"/>
</dbReference>
<evidence type="ECO:0000256" key="3">
    <source>
        <dbReference type="ARBA" id="ARBA00022771"/>
    </source>
</evidence>
<dbReference type="Proteomes" id="UP000324748">
    <property type="component" value="Unassembled WGS sequence"/>
</dbReference>
<name>A0A5B0PLN6_PUCGR</name>
<evidence type="ECO:0000256" key="1">
    <source>
        <dbReference type="ARBA" id="ARBA00004123"/>
    </source>
</evidence>
<proteinExistence type="predicted"/>
<accession>A0A5B0PLN6</accession>
<keyword evidence="5" id="KW-0539">Nucleus</keyword>
<dbReference type="GO" id="GO:0005681">
    <property type="term" value="C:spliceosomal complex"/>
    <property type="evidence" value="ECO:0007669"/>
    <property type="project" value="InterPro"/>
</dbReference>
<evidence type="ECO:0008006" key="10">
    <source>
        <dbReference type="Google" id="ProtNLM"/>
    </source>
</evidence>
<feature type="compositionally biased region" description="Polar residues" evidence="7">
    <location>
        <begin position="67"/>
        <end position="83"/>
    </location>
</feature>
<dbReference type="GO" id="GO:0044773">
    <property type="term" value="P:mitotic DNA damage checkpoint signaling"/>
    <property type="evidence" value="ECO:0007669"/>
    <property type="project" value="TreeGrafter"/>
</dbReference>
<dbReference type="OrthoDB" id="77607at2759"/>
<evidence type="ECO:0000313" key="9">
    <source>
        <dbReference type="Proteomes" id="UP000324748"/>
    </source>
</evidence>
<feature type="coiled-coil region" evidence="6">
    <location>
        <begin position="231"/>
        <end position="258"/>
    </location>
</feature>
<comment type="subcellular location">
    <subcellularLocation>
        <location evidence="1">Nucleus</location>
    </subcellularLocation>
</comment>
<sequence length="282" mass="31995">MSSKSLRSLMKDRQLAKRIQHQFAKYDTSGRLTCTICNGLTVKSEALWPSHLTSKAHRLNYQNYQTSVNSHSETTNGSSSAPTLSKRKPEEMSSENQIDRSGSQEKKVRFDGPSSSEENARESSNINPQSKSSLPADFFDDPSQTPSNLDDQSEEKEEEEEDPEWKAFEAALQEPTTEDTSANLFAQASLIAEPVLYDSGKPAEMDSELVDGQLLEEQQQEGEEEEEDPIEKKIREEKEEIMDRIQNEEREQLEADQRVLRMKARVNAFRASRKKITKSIAT</sequence>
<organism evidence="8 9">
    <name type="scientific">Puccinia graminis f. sp. tritici</name>
    <dbReference type="NCBI Taxonomy" id="56615"/>
    <lineage>
        <taxon>Eukaryota</taxon>
        <taxon>Fungi</taxon>
        <taxon>Dikarya</taxon>
        <taxon>Basidiomycota</taxon>
        <taxon>Pucciniomycotina</taxon>
        <taxon>Pucciniomycetes</taxon>
        <taxon>Pucciniales</taxon>
        <taxon>Pucciniaceae</taxon>
        <taxon>Puccinia</taxon>
    </lineage>
</organism>
<gene>
    <name evidence="8" type="ORF">PGT21_023669</name>
</gene>
<dbReference type="GO" id="GO:0008270">
    <property type="term" value="F:zinc ion binding"/>
    <property type="evidence" value="ECO:0007669"/>
    <property type="project" value="UniProtKB-KW"/>
</dbReference>
<evidence type="ECO:0000256" key="7">
    <source>
        <dbReference type="SAM" id="MobiDB-lite"/>
    </source>
</evidence>
<feature type="compositionally biased region" description="Low complexity" evidence="7">
    <location>
        <begin position="114"/>
        <end position="127"/>
    </location>
</feature>
<dbReference type="AlphaFoldDB" id="A0A5B0PLN6"/>
<dbReference type="GO" id="GO:0033260">
    <property type="term" value="P:nuclear DNA replication"/>
    <property type="evidence" value="ECO:0007669"/>
    <property type="project" value="TreeGrafter"/>
</dbReference>
<dbReference type="PANTHER" id="PTHR13278">
    <property type="entry name" value="ZINC FINGER PROTEIN 830"/>
    <property type="match status" value="1"/>
</dbReference>
<keyword evidence="2" id="KW-0479">Metal-binding</keyword>
<comment type="caution">
    <text evidence="8">The sequence shown here is derived from an EMBL/GenBank/DDBJ whole genome shotgun (WGS) entry which is preliminary data.</text>
</comment>
<evidence type="ECO:0000313" key="8">
    <source>
        <dbReference type="EMBL" id="KAA1101530.1"/>
    </source>
</evidence>
<dbReference type="InterPro" id="IPR040050">
    <property type="entry name" value="ZNF830-like"/>
</dbReference>
<dbReference type="EMBL" id="VSWC01000053">
    <property type="protein sequence ID" value="KAA1101530.1"/>
    <property type="molecule type" value="Genomic_DNA"/>
</dbReference>
<dbReference type="GO" id="GO:0003676">
    <property type="term" value="F:nucleic acid binding"/>
    <property type="evidence" value="ECO:0007669"/>
    <property type="project" value="InterPro"/>
</dbReference>
<reference evidence="8 9" key="1">
    <citation type="submission" date="2019-05" db="EMBL/GenBank/DDBJ databases">
        <title>Emergence of the Ug99 lineage of the wheat stem rust pathogen through somatic hybridization.</title>
        <authorList>
            <person name="Li F."/>
            <person name="Upadhyaya N.M."/>
            <person name="Sperschneider J."/>
            <person name="Matny O."/>
            <person name="Nguyen-Phuc H."/>
            <person name="Mago R."/>
            <person name="Raley C."/>
            <person name="Miller M.E."/>
            <person name="Silverstein K.A.T."/>
            <person name="Henningsen E."/>
            <person name="Hirsch C.D."/>
            <person name="Visser B."/>
            <person name="Pretorius Z.A."/>
            <person name="Steffenson B.J."/>
            <person name="Schwessinger B."/>
            <person name="Dodds P.N."/>
            <person name="Figueroa M."/>
        </authorList>
    </citation>
    <scope>NUCLEOTIDE SEQUENCE [LARGE SCALE GENOMIC DNA]</scope>
    <source>
        <strain evidence="8">21-0</strain>
    </source>
</reference>
<feature type="region of interest" description="Disordered" evidence="7">
    <location>
        <begin position="67"/>
        <end position="166"/>
    </location>
</feature>
<evidence type="ECO:0000256" key="6">
    <source>
        <dbReference type="SAM" id="Coils"/>
    </source>
</evidence>
<evidence type="ECO:0000256" key="2">
    <source>
        <dbReference type="ARBA" id="ARBA00022723"/>
    </source>
</evidence>
<keyword evidence="6" id="KW-0175">Coiled coil</keyword>
<evidence type="ECO:0000256" key="4">
    <source>
        <dbReference type="ARBA" id="ARBA00022833"/>
    </source>
</evidence>
<protein>
    <recommendedName>
        <fullName evidence="10">Coiled-coil domain-containing protein 16</fullName>
    </recommendedName>
</protein>
<evidence type="ECO:0000256" key="5">
    <source>
        <dbReference type="ARBA" id="ARBA00023242"/>
    </source>
</evidence>
<dbReference type="PANTHER" id="PTHR13278:SF0">
    <property type="entry name" value="ZINC FINGER PROTEIN 830"/>
    <property type="match status" value="1"/>
</dbReference>
<keyword evidence="4" id="KW-0862">Zinc</keyword>
<feature type="compositionally biased region" description="Acidic residues" evidence="7">
    <location>
        <begin position="151"/>
        <end position="163"/>
    </location>
</feature>
<keyword evidence="9" id="KW-1185">Reference proteome</keyword>
<keyword evidence="3" id="KW-0863">Zinc-finger</keyword>